<dbReference type="Proteomes" id="UP000295703">
    <property type="component" value="Unassembled WGS sequence"/>
</dbReference>
<dbReference type="EMBL" id="RYZW01000031">
    <property type="protein sequence ID" value="TDZ61491.1"/>
    <property type="molecule type" value="Genomic_DNA"/>
</dbReference>
<keyword evidence="2" id="KW-1185">Reference proteome</keyword>
<gene>
    <name evidence="1" type="ORF">CTRI78_v004366</name>
</gene>
<evidence type="ECO:0000313" key="2">
    <source>
        <dbReference type="Proteomes" id="UP000295703"/>
    </source>
</evidence>
<evidence type="ECO:0000313" key="1">
    <source>
        <dbReference type="EMBL" id="TDZ61491.1"/>
    </source>
</evidence>
<dbReference type="AlphaFoldDB" id="A0A4R8RKP6"/>
<reference evidence="1 2" key="1">
    <citation type="submission" date="2018-12" db="EMBL/GenBank/DDBJ databases">
        <title>Genome sequence and assembly of Colletotrichum trifolii.</title>
        <authorList>
            <person name="Gan P."/>
            <person name="Shirasu K."/>
        </authorList>
    </citation>
    <scope>NUCLEOTIDE SEQUENCE [LARGE SCALE GENOMIC DNA]</scope>
    <source>
        <strain evidence="1 2">543-2</strain>
    </source>
</reference>
<comment type="caution">
    <text evidence="1">The sequence shown here is derived from an EMBL/GenBank/DDBJ whole genome shotgun (WGS) entry which is preliminary data.</text>
</comment>
<accession>A0A4R8RKP6</accession>
<sequence length="127" mass="13709">MMDRFDARKQRCVEARIPSSTVATMTTLSKTSSWAMTHALLLKKDPSSKAACSSSFLNSTLESMRSKPQLSGTSTNAAFPCSVTATWPFPIRLLISFKTVPRCKSIATLDGDGSVACADQQIASKLE</sequence>
<protein>
    <submittedName>
        <fullName evidence="1">Uncharacterized protein</fullName>
    </submittedName>
</protein>
<organism evidence="1 2">
    <name type="scientific">Colletotrichum trifolii</name>
    <dbReference type="NCBI Taxonomy" id="5466"/>
    <lineage>
        <taxon>Eukaryota</taxon>
        <taxon>Fungi</taxon>
        <taxon>Dikarya</taxon>
        <taxon>Ascomycota</taxon>
        <taxon>Pezizomycotina</taxon>
        <taxon>Sordariomycetes</taxon>
        <taxon>Hypocreomycetidae</taxon>
        <taxon>Glomerellales</taxon>
        <taxon>Glomerellaceae</taxon>
        <taxon>Colletotrichum</taxon>
        <taxon>Colletotrichum orbiculare species complex</taxon>
    </lineage>
</organism>
<proteinExistence type="predicted"/>
<name>A0A4R8RKP6_COLTR</name>